<reference evidence="2 3" key="1">
    <citation type="submission" date="2018-01" db="EMBL/GenBank/DDBJ databases">
        <title>Bacillus asahii Genome sequencing and assembly.</title>
        <authorList>
            <person name="Jiang H."/>
            <person name="Feng Y."/>
            <person name="Zhao F."/>
            <person name="Lin X."/>
        </authorList>
    </citation>
    <scope>NUCLEOTIDE SEQUENCE [LARGE SCALE GENOMIC DNA]</scope>
    <source>
        <strain evidence="2 3">OM18</strain>
    </source>
</reference>
<sequence length="38" mass="4196">MGTLPEEVLAHYNALGEVDRWGSKWELLILPGVGAFII</sequence>
<dbReference type="Pfam" id="PF07853">
    <property type="entry name" value="DUF1648"/>
    <property type="match status" value="1"/>
</dbReference>
<accession>A0A3T0KKK6</accession>
<protein>
    <recommendedName>
        <fullName evidence="1">DUF1648 domain-containing protein</fullName>
    </recommendedName>
</protein>
<dbReference type="AlphaFoldDB" id="A0A3T0KKK6"/>
<dbReference type="Proteomes" id="UP000283095">
    <property type="component" value="Chromosome"/>
</dbReference>
<dbReference type="KEGG" id="pasa:BAOM_0199"/>
<dbReference type="InterPro" id="IPR012867">
    <property type="entry name" value="DUF1648"/>
</dbReference>
<proteinExistence type="predicted"/>
<evidence type="ECO:0000313" key="2">
    <source>
        <dbReference type="EMBL" id="AZV40910.1"/>
    </source>
</evidence>
<evidence type="ECO:0000259" key="1">
    <source>
        <dbReference type="Pfam" id="PF07853"/>
    </source>
</evidence>
<evidence type="ECO:0000313" key="3">
    <source>
        <dbReference type="Proteomes" id="UP000283095"/>
    </source>
</evidence>
<gene>
    <name evidence="2" type="ORF">BAOM_0199</name>
</gene>
<organism evidence="2 3">
    <name type="scientific">Peribacillus asahii</name>
    <dbReference type="NCBI Taxonomy" id="228899"/>
    <lineage>
        <taxon>Bacteria</taxon>
        <taxon>Bacillati</taxon>
        <taxon>Bacillota</taxon>
        <taxon>Bacilli</taxon>
        <taxon>Bacillales</taxon>
        <taxon>Bacillaceae</taxon>
        <taxon>Peribacillus</taxon>
    </lineage>
</organism>
<dbReference type="EMBL" id="CP026095">
    <property type="protein sequence ID" value="AZV40910.1"/>
    <property type="molecule type" value="Genomic_DNA"/>
</dbReference>
<name>A0A3T0KKK6_9BACI</name>
<feature type="domain" description="DUF1648" evidence="1">
    <location>
        <begin position="3"/>
        <end position="34"/>
    </location>
</feature>